<gene>
    <name evidence="2" type="ordered locus">zobellia_2369</name>
</gene>
<dbReference type="HOGENOM" id="CLU_082982_0_0_10"/>
<reference evidence="2 3" key="2">
    <citation type="journal article" date="2012" name="Environ. Microbiol.">
        <title>Characterization of the first alginolytic operons in a marine bacterium: from their emergence in marine Flavobacteriia to their independent transfers to marine Proteobacteria and human gut Bacteroides.</title>
        <authorList>
            <person name="Thomas F."/>
            <person name="Barbeyron T."/>
            <person name="Tonon T."/>
            <person name="Genicot S."/>
            <person name="Czjzek M."/>
            <person name="Michel G."/>
        </authorList>
    </citation>
    <scope>NUCLEOTIDE SEQUENCE [LARGE SCALE GENOMIC DNA]</scope>
    <source>
        <strain evidence="3">DSM 12802 / CCUG 47099 / CIP 106680 / NCIMB 13871 / Dsij</strain>
    </source>
</reference>
<sequence>MKNLVFLFVVLFVCQGFSQRKPKIKGNKSVIEVYQGLPPFHAIELRDGLEIKLHDATEEGVSIVADDNLIDVLRFRVIDSVLQISSFYNITRKKKLEITVDYIYLEGITMYDGKIDMDGAINSKDLYVDLHESARLNLNADAEILNINMEGNSSGDFNIAGREMNLVLKDRVDVEIYANTHLNNIKMYKNATAILEGTAIELYANLLENSKLKGEKLEAESIYLTVEESATAEVRPTQNIQLSSSGNAKTYLFGEGKVEIIDFLDTSELHKEK</sequence>
<keyword evidence="3" id="KW-1185">Reference proteome</keyword>
<accession>G0LBZ5</accession>
<evidence type="ECO:0000313" key="3">
    <source>
        <dbReference type="Proteomes" id="UP000008898"/>
    </source>
</evidence>
<proteinExistence type="predicted"/>
<dbReference type="RefSeq" id="WP_013993722.1">
    <property type="nucleotide sequence ID" value="NC_015844.1"/>
</dbReference>
<dbReference type="Proteomes" id="UP000008898">
    <property type="component" value="Chromosome"/>
</dbReference>
<dbReference type="OrthoDB" id="1419485at2"/>
<dbReference type="EMBL" id="FP476056">
    <property type="protein sequence ID" value="CAZ96522.1"/>
    <property type="molecule type" value="Genomic_DNA"/>
</dbReference>
<dbReference type="AlphaFoldDB" id="G0LBZ5"/>
<dbReference type="STRING" id="63186.ZOBELLIA_2369"/>
<protein>
    <recommendedName>
        <fullName evidence="1">Putative auto-transporter adhesin head GIN domain-containing protein</fullName>
    </recommendedName>
</protein>
<dbReference type="Pfam" id="PF10988">
    <property type="entry name" value="DUF2807"/>
    <property type="match status" value="1"/>
</dbReference>
<dbReference type="InterPro" id="IPR021255">
    <property type="entry name" value="DUF2807"/>
</dbReference>
<dbReference type="KEGG" id="zga:ZOBELLIA_2369"/>
<feature type="domain" description="Putative auto-transporter adhesin head GIN" evidence="1">
    <location>
        <begin position="39"/>
        <end position="161"/>
    </location>
</feature>
<evidence type="ECO:0000313" key="2">
    <source>
        <dbReference type="EMBL" id="CAZ96522.1"/>
    </source>
</evidence>
<evidence type="ECO:0000259" key="1">
    <source>
        <dbReference type="Pfam" id="PF10988"/>
    </source>
</evidence>
<name>G0LBZ5_ZOBGA</name>
<dbReference type="Gene3D" id="2.160.20.120">
    <property type="match status" value="1"/>
</dbReference>
<dbReference type="PATRIC" id="fig|63186.3.peg.2332"/>
<reference evidence="3" key="1">
    <citation type="submission" date="2009-07" db="EMBL/GenBank/DDBJ databases">
        <title>Complete genome sequence of Zobellia galactanivorans Dsij.</title>
        <authorList>
            <consortium name="Genoscope - CEA"/>
        </authorList>
    </citation>
    <scope>NUCLEOTIDE SEQUENCE [LARGE SCALE GENOMIC DNA]</scope>
    <source>
        <strain evidence="3">DSM 12802 / CCUG 47099 / CIP 106680 / NCIMB 13871 / Dsij</strain>
    </source>
</reference>
<organism evidence="2 3">
    <name type="scientific">Zobellia galactanivorans (strain DSM 12802 / CCUG 47099 / CIP 106680 / NCIMB 13871 / Dsij)</name>
    <dbReference type="NCBI Taxonomy" id="63186"/>
    <lineage>
        <taxon>Bacteria</taxon>
        <taxon>Pseudomonadati</taxon>
        <taxon>Bacteroidota</taxon>
        <taxon>Flavobacteriia</taxon>
        <taxon>Flavobacteriales</taxon>
        <taxon>Flavobacteriaceae</taxon>
        <taxon>Zobellia</taxon>
    </lineage>
</organism>